<gene>
    <name evidence="1" type="ORF">GCM10009665_51880</name>
</gene>
<evidence type="ECO:0000313" key="2">
    <source>
        <dbReference type="Proteomes" id="UP001500037"/>
    </source>
</evidence>
<sequence length="60" mass="6068">MAGRLTCCSGTSAPTVGDGTAGFRGDCTAGKQGEGEMVSGYQVNADFPREAELKLRGSAP</sequence>
<protein>
    <submittedName>
        <fullName evidence="1">Uncharacterized protein</fullName>
    </submittedName>
</protein>
<accession>A0ABN1WLZ7</accession>
<keyword evidence="2" id="KW-1185">Reference proteome</keyword>
<organism evidence="1 2">
    <name type="scientific">Kitasatospora nipponensis</name>
    <dbReference type="NCBI Taxonomy" id="258049"/>
    <lineage>
        <taxon>Bacteria</taxon>
        <taxon>Bacillati</taxon>
        <taxon>Actinomycetota</taxon>
        <taxon>Actinomycetes</taxon>
        <taxon>Kitasatosporales</taxon>
        <taxon>Streptomycetaceae</taxon>
        <taxon>Kitasatospora</taxon>
    </lineage>
</organism>
<dbReference type="EMBL" id="BAAALF010000111">
    <property type="protein sequence ID" value="GAA1254882.1"/>
    <property type="molecule type" value="Genomic_DNA"/>
</dbReference>
<reference evidence="1 2" key="1">
    <citation type="journal article" date="2019" name="Int. J. Syst. Evol. Microbiol.">
        <title>The Global Catalogue of Microorganisms (GCM) 10K type strain sequencing project: providing services to taxonomists for standard genome sequencing and annotation.</title>
        <authorList>
            <consortium name="The Broad Institute Genomics Platform"/>
            <consortium name="The Broad Institute Genome Sequencing Center for Infectious Disease"/>
            <person name="Wu L."/>
            <person name="Ma J."/>
        </authorList>
    </citation>
    <scope>NUCLEOTIDE SEQUENCE [LARGE SCALE GENOMIC DNA]</scope>
    <source>
        <strain evidence="1 2">JCM 13004</strain>
    </source>
</reference>
<dbReference type="Proteomes" id="UP001500037">
    <property type="component" value="Unassembled WGS sequence"/>
</dbReference>
<evidence type="ECO:0000313" key="1">
    <source>
        <dbReference type="EMBL" id="GAA1254882.1"/>
    </source>
</evidence>
<name>A0ABN1WLZ7_9ACTN</name>
<comment type="caution">
    <text evidence="1">The sequence shown here is derived from an EMBL/GenBank/DDBJ whole genome shotgun (WGS) entry which is preliminary data.</text>
</comment>
<proteinExistence type="predicted"/>